<evidence type="ECO:0000256" key="5">
    <source>
        <dbReference type="ARBA" id="ARBA00023163"/>
    </source>
</evidence>
<evidence type="ECO:0000256" key="6">
    <source>
        <dbReference type="ARBA" id="ARBA00023242"/>
    </source>
</evidence>
<dbReference type="Pfam" id="PF22536">
    <property type="entry name" value="WHD_POLR3C"/>
    <property type="match status" value="1"/>
</dbReference>
<evidence type="ECO:0000256" key="7">
    <source>
        <dbReference type="RuleBase" id="RU367076"/>
    </source>
</evidence>
<dbReference type="PANTHER" id="PTHR12949:SF0">
    <property type="entry name" value="DNA-DIRECTED RNA POLYMERASE III SUBUNIT RPC3"/>
    <property type="match status" value="1"/>
</dbReference>
<dbReference type="InterPro" id="IPR039748">
    <property type="entry name" value="RPC3"/>
</dbReference>
<dbReference type="FunFam" id="1.10.10.10:FF:000420">
    <property type="entry name" value="RNA polymerase III subunit, putative"/>
    <property type="match status" value="1"/>
</dbReference>
<sequence>MVTEYGIKFTVNLINNHFGNLVAKVCENLLRRGPLNLQLIVRYTELTPQQVKNSLLILIQHNCVQAFSYEQDGGLEDGPKSNTQYMALFNNILHRMRFSKFLEIISREFDDKCKELLEGLLQHGRLTLKQMVERAKDMAERAKSRKIEGICEDLVQESLVKLLTARYVERCPASEPVLAARDKEETPAKKRGPKSARTAEESQTLEQRVLAAAAPMGAQRFSAITNNESSVSRETSTDDSPGMRVGAKRKYDALELHIEPAAEEEEVVLWRANFEEFIRCLRHKACIENVRERLDDGAATVLRAMLEATRSFENKVKTEKSVPLSLNNIFEEVMKSEEGRGMTLDRVRASLVQLGCSPSARGTDESYKIDLKKIIELAQNDEVESIVLKRYGRDAYRMFRLLSKNGCLVETDKIANTTFVEKKDAPKILYKLWKDEYLHMEKLVVAGARQSQFLLWKVNKPCLWKHVLDEMFHAALNLSQRVAYEREKEKEFLNLPVDKQIMSQEERLNRLKSVRIVLESSLLKLGDAFMLFHDFEESSLLKLDDAIMLSHDL</sequence>
<evidence type="ECO:0000256" key="8">
    <source>
        <dbReference type="SAM" id="MobiDB-lite"/>
    </source>
</evidence>
<gene>
    <name evidence="13" type="primary">LOC108998635</name>
</gene>
<feature type="region of interest" description="Disordered" evidence="8">
    <location>
        <begin position="225"/>
        <end position="244"/>
    </location>
</feature>
<protein>
    <recommendedName>
        <fullName evidence="3 7">DNA-directed RNA polymerase III subunit RPC3</fullName>
        <shortName evidence="7">RNA polymerase III subunit C3</shortName>
    </recommendedName>
</protein>
<dbReference type="OrthoDB" id="272392at2759"/>
<comment type="subcellular location">
    <subcellularLocation>
        <location evidence="1 7">Nucleus</location>
    </subcellularLocation>
</comment>
<dbReference type="InterPro" id="IPR008806">
    <property type="entry name" value="RNA_pol_III_Rpc82_C"/>
</dbReference>
<reference evidence="13" key="1">
    <citation type="submission" date="2025-08" db="UniProtKB">
        <authorList>
            <consortium name="RefSeq"/>
        </authorList>
    </citation>
    <scope>IDENTIFICATION</scope>
    <source>
        <tissue evidence="13">Leaves</tissue>
    </source>
</reference>
<dbReference type="GO" id="GO:0005666">
    <property type="term" value="C:RNA polymerase III complex"/>
    <property type="evidence" value="ECO:0000318"/>
    <property type="project" value="GO_Central"/>
</dbReference>
<keyword evidence="4 7" id="KW-0240">DNA-directed RNA polymerase</keyword>
<dbReference type="Gene3D" id="1.10.10.10">
    <property type="entry name" value="Winged helix-like DNA-binding domain superfamily/Winged helix DNA-binding domain"/>
    <property type="match status" value="3"/>
</dbReference>
<dbReference type="Gramene" id="Jr01_12520_p1">
    <property type="protein sequence ID" value="cds.Jr01_12520_p1"/>
    <property type="gene ID" value="Jr01_12520"/>
</dbReference>
<evidence type="ECO:0000259" key="9">
    <source>
        <dbReference type="Pfam" id="PF05645"/>
    </source>
</evidence>
<dbReference type="FunFam" id="1.10.10.10:FF:000218">
    <property type="entry name" value="DNA-directed RNA polymerase III subunit RPC3"/>
    <property type="match status" value="1"/>
</dbReference>
<evidence type="ECO:0000256" key="1">
    <source>
        <dbReference type="ARBA" id="ARBA00004123"/>
    </source>
</evidence>
<organism evidence="12 13">
    <name type="scientific">Juglans regia</name>
    <name type="common">English walnut</name>
    <dbReference type="NCBI Taxonomy" id="51240"/>
    <lineage>
        <taxon>Eukaryota</taxon>
        <taxon>Viridiplantae</taxon>
        <taxon>Streptophyta</taxon>
        <taxon>Embryophyta</taxon>
        <taxon>Tracheophyta</taxon>
        <taxon>Spermatophyta</taxon>
        <taxon>Magnoliopsida</taxon>
        <taxon>eudicotyledons</taxon>
        <taxon>Gunneridae</taxon>
        <taxon>Pentapetalae</taxon>
        <taxon>rosids</taxon>
        <taxon>fabids</taxon>
        <taxon>Fagales</taxon>
        <taxon>Juglandaceae</taxon>
        <taxon>Juglans</taxon>
    </lineage>
</organism>
<comment type="subunit">
    <text evidence="7">Component of the RNA polymerase III (Pol III) complex consisting of 17 subunits.</text>
</comment>
<dbReference type="Proteomes" id="UP000235220">
    <property type="component" value="Chromosome 1"/>
</dbReference>
<evidence type="ECO:0000259" key="10">
    <source>
        <dbReference type="Pfam" id="PF08221"/>
    </source>
</evidence>
<dbReference type="InterPro" id="IPR013197">
    <property type="entry name" value="RNA_pol_III_RPC82-rel_HTH"/>
</dbReference>
<name>A0A2I4FGN1_JUGRE</name>
<feature type="domain" description="RNA polymerase III subunit RPC82-related helix-turn-helix" evidence="10">
    <location>
        <begin position="11"/>
        <end position="68"/>
    </location>
</feature>
<dbReference type="PANTHER" id="PTHR12949">
    <property type="entry name" value="RNA POLYMERASE III DNA DIRECTED -RELATED"/>
    <property type="match status" value="1"/>
</dbReference>
<dbReference type="InterPro" id="IPR036388">
    <property type="entry name" value="WH-like_DNA-bd_sf"/>
</dbReference>
<dbReference type="KEGG" id="jre:108998635"/>
<dbReference type="FunFam" id="1.10.10.10:FF:000515">
    <property type="entry name" value="DNA-directed RNA polymerase III subunit rpc3"/>
    <property type="match status" value="1"/>
</dbReference>
<feature type="compositionally biased region" description="Polar residues" evidence="8">
    <location>
        <begin position="225"/>
        <end position="234"/>
    </location>
</feature>
<keyword evidence="5 7" id="KW-0804">Transcription</keyword>
<keyword evidence="12" id="KW-1185">Reference proteome</keyword>
<evidence type="ECO:0000256" key="2">
    <source>
        <dbReference type="ARBA" id="ARBA00007206"/>
    </source>
</evidence>
<feature type="region of interest" description="Disordered" evidence="8">
    <location>
        <begin position="178"/>
        <end position="203"/>
    </location>
</feature>
<evidence type="ECO:0000256" key="4">
    <source>
        <dbReference type="ARBA" id="ARBA00022478"/>
    </source>
</evidence>
<dbReference type="InterPro" id="IPR055207">
    <property type="entry name" value="POLR3C_WHD"/>
</dbReference>
<dbReference type="RefSeq" id="XP_018830792.2">
    <property type="nucleotide sequence ID" value="XM_018975247.2"/>
</dbReference>
<evidence type="ECO:0000256" key="3">
    <source>
        <dbReference type="ARBA" id="ARBA00016689"/>
    </source>
</evidence>
<accession>A0A2I4FGN1</accession>
<evidence type="ECO:0000313" key="12">
    <source>
        <dbReference type="Proteomes" id="UP000235220"/>
    </source>
</evidence>
<dbReference type="FunCoup" id="A0A2I4FGN1">
    <property type="interactions" value="4568"/>
</dbReference>
<dbReference type="Pfam" id="PF05645">
    <property type="entry name" value="RNA_pol_Rpc82"/>
    <property type="match status" value="1"/>
</dbReference>
<comment type="similarity">
    <text evidence="2 7">Belongs to the eukaryotic RPC3/POLR3C RNA polymerase subunit family.</text>
</comment>
<evidence type="ECO:0000259" key="11">
    <source>
        <dbReference type="Pfam" id="PF22536"/>
    </source>
</evidence>
<evidence type="ECO:0000313" key="13">
    <source>
        <dbReference type="RefSeq" id="XP_018830792.2"/>
    </source>
</evidence>
<comment type="function">
    <text evidence="7">DNA-dependent RNA polymerase catalyzes the transcription of DNA into RNA using the four ribonucleoside triphosphates as substrates. Specific core component of RNA polymerase III which synthesizes small RNAs, such as 5S rRNA and tRNAs.</text>
</comment>
<proteinExistence type="inferred from homology"/>
<keyword evidence="6 7" id="KW-0539">Nucleus</keyword>
<dbReference type="STRING" id="51240.A0A2I4FGN1"/>
<dbReference type="AlphaFoldDB" id="A0A2I4FGN1"/>
<dbReference type="Pfam" id="PF08221">
    <property type="entry name" value="HTH_9"/>
    <property type="match status" value="1"/>
</dbReference>
<feature type="domain" description="RNA polymerase III Rpc82 C -terminal" evidence="9">
    <location>
        <begin position="158"/>
        <end position="344"/>
    </location>
</feature>
<dbReference type="GO" id="GO:0006351">
    <property type="term" value="P:DNA-templated transcription"/>
    <property type="evidence" value="ECO:0007669"/>
    <property type="project" value="InterPro"/>
</dbReference>
<dbReference type="GO" id="GO:0003697">
    <property type="term" value="F:single-stranded DNA binding"/>
    <property type="evidence" value="ECO:0007669"/>
    <property type="project" value="UniProtKB-UniRule"/>
</dbReference>
<feature type="domain" description="DNA-directed RNA polymerase III subunit RPC3 winged-helix" evidence="11">
    <location>
        <begin position="383"/>
        <end position="444"/>
    </location>
</feature>
<dbReference type="GeneID" id="108998635"/>